<accession>A0A814QB26</accession>
<dbReference type="EMBL" id="CAJNOC010008626">
    <property type="protein sequence ID" value="CAF1118125.1"/>
    <property type="molecule type" value="Genomic_DNA"/>
</dbReference>
<evidence type="ECO:0000313" key="2">
    <source>
        <dbReference type="Proteomes" id="UP000663879"/>
    </source>
</evidence>
<feature type="non-terminal residue" evidence="1">
    <location>
        <position position="84"/>
    </location>
</feature>
<protein>
    <submittedName>
        <fullName evidence="1">Uncharacterized protein</fullName>
    </submittedName>
</protein>
<evidence type="ECO:0000313" key="1">
    <source>
        <dbReference type="EMBL" id="CAF1118125.1"/>
    </source>
</evidence>
<gene>
    <name evidence="1" type="ORF">OXX778_LOCUS21924</name>
</gene>
<dbReference type="AlphaFoldDB" id="A0A814QB26"/>
<dbReference type="Proteomes" id="UP000663879">
    <property type="component" value="Unassembled WGS sequence"/>
</dbReference>
<sequence>MSEIGETIRFYIKKFDGNDFVLWKDKVLSALNATQCSEAIKDDFNSEGPEKKLKDEKAKLILMTSIEDRILRRLTRKTAHEIWK</sequence>
<comment type="caution">
    <text evidence="1">The sequence shown here is derived from an EMBL/GenBank/DDBJ whole genome shotgun (WGS) entry which is preliminary data.</text>
</comment>
<keyword evidence="2" id="KW-1185">Reference proteome</keyword>
<proteinExistence type="predicted"/>
<organism evidence="1 2">
    <name type="scientific">Brachionus calyciflorus</name>
    <dbReference type="NCBI Taxonomy" id="104777"/>
    <lineage>
        <taxon>Eukaryota</taxon>
        <taxon>Metazoa</taxon>
        <taxon>Spiralia</taxon>
        <taxon>Gnathifera</taxon>
        <taxon>Rotifera</taxon>
        <taxon>Eurotatoria</taxon>
        <taxon>Monogononta</taxon>
        <taxon>Pseudotrocha</taxon>
        <taxon>Ploima</taxon>
        <taxon>Brachionidae</taxon>
        <taxon>Brachionus</taxon>
    </lineage>
</organism>
<name>A0A814QB26_9BILA</name>
<reference evidence="1" key="1">
    <citation type="submission" date="2021-02" db="EMBL/GenBank/DDBJ databases">
        <authorList>
            <person name="Nowell W R."/>
        </authorList>
    </citation>
    <scope>NUCLEOTIDE SEQUENCE</scope>
    <source>
        <strain evidence="1">Ploen Becks lab</strain>
    </source>
</reference>